<dbReference type="AlphaFoldDB" id="A0A5C1QLZ7"/>
<dbReference type="FunFam" id="3.30.420.140:FF:000001">
    <property type="entry name" value="RNA-binding transcriptional accessory protein"/>
    <property type="match status" value="1"/>
</dbReference>
<reference evidence="2 3" key="1">
    <citation type="submission" date="2019-02" db="EMBL/GenBank/DDBJ databases">
        <title>Complete Genome Sequence and Methylome Analysis of free living Spirochaetas.</title>
        <authorList>
            <person name="Fomenkov A."/>
            <person name="Dubinina G."/>
            <person name="Leshcheva N."/>
            <person name="Mikheeva N."/>
            <person name="Grabovich M."/>
            <person name="Vincze T."/>
            <person name="Roberts R.J."/>
        </authorList>
    </citation>
    <scope>NUCLEOTIDE SEQUENCE [LARGE SCALE GENOMIC DNA]</scope>
    <source>
        <strain evidence="2 3">K2</strain>
    </source>
</reference>
<dbReference type="PANTHER" id="PTHR10724">
    <property type="entry name" value="30S RIBOSOMAL PROTEIN S1"/>
    <property type="match status" value="1"/>
</dbReference>
<dbReference type="SUPFAM" id="SSF158832">
    <property type="entry name" value="Tex N-terminal region-like"/>
    <property type="match status" value="1"/>
</dbReference>
<evidence type="ECO:0000259" key="1">
    <source>
        <dbReference type="PROSITE" id="PS50126"/>
    </source>
</evidence>
<dbReference type="Pfam" id="PF00575">
    <property type="entry name" value="S1"/>
    <property type="match status" value="1"/>
</dbReference>
<dbReference type="PANTHER" id="PTHR10724:SF10">
    <property type="entry name" value="S1 RNA-BINDING DOMAIN-CONTAINING PROTEIN 1"/>
    <property type="match status" value="1"/>
</dbReference>
<dbReference type="Gene3D" id="2.40.50.140">
    <property type="entry name" value="Nucleic acid-binding proteins"/>
    <property type="match status" value="1"/>
</dbReference>
<dbReference type="InterPro" id="IPR055179">
    <property type="entry name" value="Tex-like_central_region"/>
</dbReference>
<dbReference type="InterPro" id="IPR006641">
    <property type="entry name" value="YqgF/RNaseH-like_dom"/>
</dbReference>
<dbReference type="Pfam" id="PF22706">
    <property type="entry name" value="Tex_central_region"/>
    <property type="match status" value="1"/>
</dbReference>
<dbReference type="SMART" id="SM00316">
    <property type="entry name" value="S1"/>
    <property type="match status" value="1"/>
</dbReference>
<dbReference type="CDD" id="cd05685">
    <property type="entry name" value="S1_Tex"/>
    <property type="match status" value="1"/>
</dbReference>
<dbReference type="GO" id="GO:0005737">
    <property type="term" value="C:cytoplasm"/>
    <property type="evidence" value="ECO:0007669"/>
    <property type="project" value="UniProtKB-ARBA"/>
</dbReference>
<dbReference type="Pfam" id="PF16921">
    <property type="entry name" value="Tex_YqgF"/>
    <property type="match status" value="1"/>
</dbReference>
<dbReference type="Pfam" id="PF12836">
    <property type="entry name" value="HHH_3"/>
    <property type="match status" value="1"/>
</dbReference>
<dbReference type="InterPro" id="IPR012340">
    <property type="entry name" value="NA-bd_OB-fold"/>
</dbReference>
<dbReference type="GO" id="GO:0003735">
    <property type="term" value="F:structural constituent of ribosome"/>
    <property type="evidence" value="ECO:0007669"/>
    <property type="project" value="TreeGrafter"/>
</dbReference>
<dbReference type="Pfam" id="PF17674">
    <property type="entry name" value="HHH_9"/>
    <property type="match status" value="1"/>
</dbReference>
<proteinExistence type="predicted"/>
<gene>
    <name evidence="2" type="ORF">EXM22_06125</name>
</gene>
<evidence type="ECO:0000313" key="2">
    <source>
        <dbReference type="EMBL" id="QEN07584.1"/>
    </source>
</evidence>
<dbReference type="FunFam" id="1.10.10.650:FF:000001">
    <property type="entry name" value="S1 RNA-binding domain 1"/>
    <property type="match status" value="1"/>
</dbReference>
<dbReference type="FunFam" id="2.40.50.140:FF:000051">
    <property type="entry name" value="RNA-binding transcriptional accessory protein"/>
    <property type="match status" value="1"/>
</dbReference>
<dbReference type="InterPro" id="IPR010994">
    <property type="entry name" value="RuvA_2-like"/>
</dbReference>
<dbReference type="FunFam" id="1.10.150.310:FF:000001">
    <property type="entry name" value="RNA-binding transcriptional accessory protein"/>
    <property type="match status" value="1"/>
</dbReference>
<sequence length="710" mass="79182">MTITKEIARKYSLPEGIINNVLTMAEEGATVPFMARYRKERTGNLDEVQISSILKSAESLKELEKRKIAVLKSIDSQGKLTDVLRQSIERTTEISILEDLYLPFKPRKKTRGMIAQERGLEPLAEMILKNCSPSDIKQEDFYGKEGQVQSWEEALQGASDILADRLNEDLLVRKKLRTVFTVSSILQTKPVKGKEEEGQKYRDYFDREEPSAHAPSHRILAMYRAADEGFLKLKVRPDPEKALKALDEISPVKSTYWTDFVQAVEKDCYKRLLAPSLESENRKRLKEAADNEAIRVFAENLKVLLMESPLGQKATLALDPGLRTGCKIVCLSPQGQLLSDGVIYPLAPHNKTVQAEETISKLVKKYNIEAVAVGNGTGGREAQKFCNSLSCLKSIPVVLVNESGASIYSASEIARKEFPDYDLTVRGAVSIGRRLMDPLAELVKLDPSSIGVGQYQHDVNQKSLSTALDEVVMHCVNSVGIELNTASEKLLSYVSGLTSKTAAAIVAYRDEHGPFKSREEIKKVKGVGQKCFEQASGFLRIKDSKNPLDNTAIHPEQYAFVDSLCSRVNKSLSELIADPKILKSLSLGELTSENRGVETIRDIIKELEQPGRDPREDFKNFEFSEDVHTIDDLKEEMILPGVITNVTAFGAFVDLGVHQDGLIHISQMADHYISNPSEVVKVSQKLMVRILEVDLDRKRISCSIKGINRD</sequence>
<organism evidence="2 3">
    <name type="scientific">Oceanispirochaeta crateris</name>
    <dbReference type="NCBI Taxonomy" id="2518645"/>
    <lineage>
        <taxon>Bacteria</taxon>
        <taxon>Pseudomonadati</taxon>
        <taxon>Spirochaetota</taxon>
        <taxon>Spirochaetia</taxon>
        <taxon>Spirochaetales</taxon>
        <taxon>Spirochaetaceae</taxon>
        <taxon>Oceanispirochaeta</taxon>
    </lineage>
</organism>
<dbReference type="Gene3D" id="1.10.150.310">
    <property type="entry name" value="Tex RuvX-like domain-like"/>
    <property type="match status" value="1"/>
</dbReference>
<dbReference type="RefSeq" id="WP_149485664.1">
    <property type="nucleotide sequence ID" value="NZ_CP036150.1"/>
</dbReference>
<dbReference type="Gene3D" id="3.30.420.140">
    <property type="entry name" value="YqgF/RNase H-like domain"/>
    <property type="match status" value="1"/>
</dbReference>
<dbReference type="InterPro" id="IPR023319">
    <property type="entry name" value="Tex-like_HTH_dom_sf"/>
</dbReference>
<name>A0A5C1QLZ7_9SPIO</name>
<accession>A0A5C1QLZ7</accession>
<dbReference type="InterPro" id="IPR003029">
    <property type="entry name" value="S1_domain"/>
</dbReference>
<dbReference type="SUPFAM" id="SSF53098">
    <property type="entry name" value="Ribonuclease H-like"/>
    <property type="match status" value="1"/>
</dbReference>
<dbReference type="InterPro" id="IPR018974">
    <property type="entry name" value="Tex-like_N"/>
</dbReference>
<dbReference type="SMART" id="SM00732">
    <property type="entry name" value="YqgFc"/>
    <property type="match status" value="1"/>
</dbReference>
<dbReference type="KEGG" id="ock:EXM22_06125"/>
<dbReference type="Proteomes" id="UP000324209">
    <property type="component" value="Chromosome"/>
</dbReference>
<keyword evidence="3" id="KW-1185">Reference proteome</keyword>
<dbReference type="GO" id="GO:0006139">
    <property type="term" value="P:nucleobase-containing compound metabolic process"/>
    <property type="evidence" value="ECO:0007669"/>
    <property type="project" value="InterPro"/>
</dbReference>
<dbReference type="InterPro" id="IPR012337">
    <property type="entry name" value="RNaseH-like_sf"/>
</dbReference>
<dbReference type="InterPro" id="IPR032639">
    <property type="entry name" value="Tex_YqgF"/>
</dbReference>
<dbReference type="InterPro" id="IPR041692">
    <property type="entry name" value="HHH_9"/>
</dbReference>
<dbReference type="GO" id="GO:0003729">
    <property type="term" value="F:mRNA binding"/>
    <property type="evidence" value="ECO:0007669"/>
    <property type="project" value="UniProtKB-ARBA"/>
</dbReference>
<dbReference type="OrthoDB" id="9804714at2"/>
<dbReference type="GO" id="GO:0006412">
    <property type="term" value="P:translation"/>
    <property type="evidence" value="ECO:0007669"/>
    <property type="project" value="TreeGrafter"/>
</dbReference>
<dbReference type="InterPro" id="IPR044146">
    <property type="entry name" value="S1_Tex"/>
</dbReference>
<dbReference type="InterPro" id="IPR050437">
    <property type="entry name" value="Ribos_protein_bS1-like"/>
</dbReference>
<dbReference type="Pfam" id="PF09371">
    <property type="entry name" value="Tex_N"/>
    <property type="match status" value="1"/>
</dbReference>
<dbReference type="SUPFAM" id="SSF50249">
    <property type="entry name" value="Nucleic acid-binding proteins"/>
    <property type="match status" value="1"/>
</dbReference>
<dbReference type="PROSITE" id="PS50126">
    <property type="entry name" value="S1"/>
    <property type="match status" value="1"/>
</dbReference>
<dbReference type="Gene3D" id="1.10.3500.10">
    <property type="entry name" value="Tex N-terminal region-like"/>
    <property type="match status" value="1"/>
</dbReference>
<dbReference type="InterPro" id="IPR023323">
    <property type="entry name" value="Tex-like_dom_sf"/>
</dbReference>
<evidence type="ECO:0000313" key="3">
    <source>
        <dbReference type="Proteomes" id="UP000324209"/>
    </source>
</evidence>
<dbReference type="InterPro" id="IPR037027">
    <property type="entry name" value="YqgF/RNaseH-like_dom_sf"/>
</dbReference>
<protein>
    <submittedName>
        <fullName evidence="2">RNA-binding transcriptional accessory protein</fullName>
    </submittedName>
</protein>
<dbReference type="EMBL" id="CP036150">
    <property type="protein sequence ID" value="QEN07584.1"/>
    <property type="molecule type" value="Genomic_DNA"/>
</dbReference>
<dbReference type="Gene3D" id="1.10.10.650">
    <property type="entry name" value="RuvA domain 2-like"/>
    <property type="match status" value="1"/>
</dbReference>
<feature type="domain" description="S1 motif" evidence="1">
    <location>
        <begin position="636"/>
        <end position="705"/>
    </location>
</feature>
<dbReference type="SUPFAM" id="SSF47781">
    <property type="entry name" value="RuvA domain 2-like"/>
    <property type="match status" value="2"/>
</dbReference>